<keyword evidence="6" id="KW-1185">Reference proteome</keyword>
<proteinExistence type="predicted"/>
<evidence type="ECO:0000259" key="4">
    <source>
        <dbReference type="Pfam" id="PF13649"/>
    </source>
</evidence>
<dbReference type="InterPro" id="IPR029063">
    <property type="entry name" value="SAM-dependent_MTases_sf"/>
</dbReference>
<reference evidence="6" key="1">
    <citation type="journal article" date="2019" name="Int. J. Syst. Evol. Microbiol.">
        <title>The Global Catalogue of Microorganisms (GCM) 10K type strain sequencing project: providing services to taxonomists for standard genome sequencing and annotation.</title>
        <authorList>
            <consortium name="The Broad Institute Genomics Platform"/>
            <consortium name="The Broad Institute Genome Sequencing Center for Infectious Disease"/>
            <person name="Wu L."/>
            <person name="Ma J."/>
        </authorList>
    </citation>
    <scope>NUCLEOTIDE SEQUENCE [LARGE SCALE GENOMIC DNA]</scope>
    <source>
        <strain evidence="6">CGMCC 4.7680</strain>
    </source>
</reference>
<dbReference type="EMBL" id="BNAW01000002">
    <property type="protein sequence ID" value="GHF94298.1"/>
    <property type="molecule type" value="Genomic_DNA"/>
</dbReference>
<evidence type="ECO:0000256" key="3">
    <source>
        <dbReference type="ARBA" id="ARBA00022691"/>
    </source>
</evidence>
<dbReference type="Gene3D" id="3.40.50.150">
    <property type="entry name" value="Vaccinia Virus protein VP39"/>
    <property type="match status" value="1"/>
</dbReference>
<evidence type="ECO:0000313" key="5">
    <source>
        <dbReference type="EMBL" id="GHF94298.1"/>
    </source>
</evidence>
<dbReference type="Proteomes" id="UP000649955">
    <property type="component" value="Unassembled WGS sequence"/>
</dbReference>
<dbReference type="PANTHER" id="PTHR43464">
    <property type="entry name" value="METHYLTRANSFERASE"/>
    <property type="match status" value="1"/>
</dbReference>
<evidence type="ECO:0000256" key="1">
    <source>
        <dbReference type="ARBA" id="ARBA00022603"/>
    </source>
</evidence>
<keyword evidence="2" id="KW-0808">Transferase</keyword>
<comment type="caution">
    <text evidence="5">The sequence shown here is derived from an EMBL/GenBank/DDBJ whole genome shotgun (WGS) entry which is preliminary data.</text>
</comment>
<organism evidence="5 6">
    <name type="scientific">Amycolatopsis bullii</name>
    <dbReference type="NCBI Taxonomy" id="941987"/>
    <lineage>
        <taxon>Bacteria</taxon>
        <taxon>Bacillati</taxon>
        <taxon>Actinomycetota</taxon>
        <taxon>Actinomycetes</taxon>
        <taxon>Pseudonocardiales</taxon>
        <taxon>Pseudonocardiaceae</taxon>
        <taxon>Amycolatopsis</taxon>
    </lineage>
</organism>
<feature type="domain" description="Methyltransferase" evidence="4">
    <location>
        <begin position="75"/>
        <end position="162"/>
    </location>
</feature>
<protein>
    <recommendedName>
        <fullName evidence="4">Methyltransferase domain-containing protein</fullName>
    </recommendedName>
</protein>
<evidence type="ECO:0000256" key="2">
    <source>
        <dbReference type="ARBA" id="ARBA00022679"/>
    </source>
</evidence>
<gene>
    <name evidence="5" type="ORF">GCM10017567_05960</name>
</gene>
<dbReference type="PANTHER" id="PTHR43464:SF19">
    <property type="entry name" value="UBIQUINONE BIOSYNTHESIS O-METHYLTRANSFERASE, MITOCHONDRIAL"/>
    <property type="match status" value="1"/>
</dbReference>
<dbReference type="SUPFAM" id="SSF53335">
    <property type="entry name" value="S-adenosyl-L-methionine-dependent methyltransferases"/>
    <property type="match status" value="1"/>
</dbReference>
<accession>A0ABQ3K147</accession>
<sequence>MNTMTSAPGGTREVTEDEIAAEWRERARRTGLRRVMRSSQPDSLNVGVTRQTRAVVTDQLALVAERLGRRPRHALEIGCGIGRLTPAIAAHAERVHAIDMTPAMLDQARATCRHLPAVEFACVRADRLRPPRERYDAAVCVWVLMHVLDESRLRDTCRVIAKSARHLTLIEYEHASVPVSKWSRLRTLEEYVRLLPGAEVVDERMVDYGGDRSFAALIAFGGQDA</sequence>
<dbReference type="CDD" id="cd02440">
    <property type="entry name" value="AdoMet_MTases"/>
    <property type="match status" value="1"/>
</dbReference>
<keyword evidence="3" id="KW-0949">S-adenosyl-L-methionine</keyword>
<keyword evidence="1" id="KW-0489">Methyltransferase</keyword>
<dbReference type="Pfam" id="PF13649">
    <property type="entry name" value="Methyltransf_25"/>
    <property type="match status" value="1"/>
</dbReference>
<name>A0ABQ3K147_9PSEU</name>
<dbReference type="InterPro" id="IPR041698">
    <property type="entry name" value="Methyltransf_25"/>
</dbReference>
<evidence type="ECO:0000313" key="6">
    <source>
        <dbReference type="Proteomes" id="UP000649955"/>
    </source>
</evidence>